<evidence type="ECO:0000313" key="8">
    <source>
        <dbReference type="EMBL" id="PYI51566.1"/>
    </source>
</evidence>
<keyword evidence="4" id="KW-0564">Palmitate</keyword>
<evidence type="ECO:0000256" key="5">
    <source>
        <dbReference type="ARBA" id="ARBA00023288"/>
    </source>
</evidence>
<feature type="signal peptide" evidence="7">
    <location>
        <begin position="1"/>
        <end position="27"/>
    </location>
</feature>
<evidence type="ECO:0000256" key="3">
    <source>
        <dbReference type="ARBA" id="ARBA00023136"/>
    </source>
</evidence>
<keyword evidence="3" id="KW-0472">Membrane</keyword>
<organism evidence="8 9">
    <name type="scientific">Paenibacillus flagellatus</name>
    <dbReference type="NCBI Taxonomy" id="2211139"/>
    <lineage>
        <taxon>Bacteria</taxon>
        <taxon>Bacillati</taxon>
        <taxon>Bacillota</taxon>
        <taxon>Bacilli</taxon>
        <taxon>Bacillales</taxon>
        <taxon>Paenibacillaceae</taxon>
        <taxon>Paenibacillus</taxon>
    </lineage>
</organism>
<protein>
    <recommendedName>
        <fullName evidence="10">ABC transporter substrate-binding protein</fullName>
    </recommendedName>
</protein>
<dbReference type="AlphaFoldDB" id="A0A2V5KRP0"/>
<dbReference type="PANTHER" id="PTHR43649:SF33">
    <property type="entry name" value="POLYGALACTURONAN_RHAMNOGALACTURONAN-BINDING PROTEIN YTCQ"/>
    <property type="match status" value="1"/>
</dbReference>
<evidence type="ECO:0000256" key="4">
    <source>
        <dbReference type="ARBA" id="ARBA00023139"/>
    </source>
</evidence>
<reference evidence="8 9" key="1">
    <citation type="submission" date="2018-05" db="EMBL/GenBank/DDBJ databases">
        <title>Paenibacillus flagellatus sp. nov., isolated from selenium mineral soil.</title>
        <authorList>
            <person name="Dai X."/>
        </authorList>
    </citation>
    <scope>NUCLEOTIDE SEQUENCE [LARGE SCALE GENOMIC DNA]</scope>
    <source>
        <strain evidence="8 9">DXL2</strain>
    </source>
</reference>
<dbReference type="EMBL" id="QJVJ01000012">
    <property type="protein sequence ID" value="PYI51566.1"/>
    <property type="molecule type" value="Genomic_DNA"/>
</dbReference>
<dbReference type="SUPFAM" id="SSF53850">
    <property type="entry name" value="Periplasmic binding protein-like II"/>
    <property type="match status" value="1"/>
</dbReference>
<dbReference type="Proteomes" id="UP000247476">
    <property type="component" value="Unassembled WGS sequence"/>
</dbReference>
<evidence type="ECO:0008006" key="10">
    <source>
        <dbReference type="Google" id="ProtNLM"/>
    </source>
</evidence>
<feature type="region of interest" description="Disordered" evidence="6">
    <location>
        <begin position="32"/>
        <end position="52"/>
    </location>
</feature>
<keyword evidence="5" id="KW-0449">Lipoprotein</keyword>
<comment type="caution">
    <text evidence="8">The sequence shown here is derived from an EMBL/GenBank/DDBJ whole genome shotgun (WGS) entry which is preliminary data.</text>
</comment>
<dbReference type="PANTHER" id="PTHR43649">
    <property type="entry name" value="ARABINOSE-BINDING PROTEIN-RELATED"/>
    <property type="match status" value="1"/>
</dbReference>
<name>A0A2V5KRP0_9BACL</name>
<dbReference type="InterPro" id="IPR050490">
    <property type="entry name" value="Bact_solute-bd_prot1"/>
</dbReference>
<gene>
    <name evidence="8" type="ORF">DLM86_24435</name>
</gene>
<evidence type="ECO:0000313" key="9">
    <source>
        <dbReference type="Proteomes" id="UP000247476"/>
    </source>
</evidence>
<sequence>MHMKTLKKGRLASLLLAVGLSTALLSACGGAGGAADGTKESGPGTTPPAGKDPVEIVFITPQTGRTEEQFMKETGNDIQAKFPHVKVKFIPYAKGTQTADLIAAGQPIDIIGTSTSTISELTQFGLQFDMSSLIKTHGFDINRLEPSLVDFIRDFSNGGIYGLPTGTGIFTLLYNKSLFDKFGVSYPKEGMTWDEVYELAKTMTRQEGGVQYFGLVTSISHMLNNNQLSAAAYDPKTNRVLIEDDKFKSVVNNFARFFQLADKEHAKDLLSKHSALFKKEQRAAMYAYYGTDLVAYPGEFEWGSVSMPFFKEAMGAAPQFAPSYMSVAATSTHKDQAFEIIAYLLSDEYQMKMSRQGTVTSLKSPDIRAAFAQDQPSFQGKSTKPYSPDKAAAITPKDQLSGIAISKAYTAFSKIVNGESDVNSALREAAEAAAKEIEAKKQGK</sequence>
<accession>A0A2V5KRP0</accession>
<dbReference type="PROSITE" id="PS51257">
    <property type="entry name" value="PROKAR_LIPOPROTEIN"/>
    <property type="match status" value="1"/>
</dbReference>
<dbReference type="InterPro" id="IPR006059">
    <property type="entry name" value="SBP"/>
</dbReference>
<evidence type="ECO:0000256" key="6">
    <source>
        <dbReference type="SAM" id="MobiDB-lite"/>
    </source>
</evidence>
<proteinExistence type="predicted"/>
<keyword evidence="2 7" id="KW-0732">Signal</keyword>
<keyword evidence="1" id="KW-1003">Cell membrane</keyword>
<dbReference type="Gene3D" id="3.40.190.10">
    <property type="entry name" value="Periplasmic binding protein-like II"/>
    <property type="match status" value="1"/>
</dbReference>
<feature type="chain" id="PRO_5039055251" description="ABC transporter substrate-binding protein" evidence="7">
    <location>
        <begin position="28"/>
        <end position="444"/>
    </location>
</feature>
<evidence type="ECO:0000256" key="2">
    <source>
        <dbReference type="ARBA" id="ARBA00022729"/>
    </source>
</evidence>
<dbReference type="Pfam" id="PF01547">
    <property type="entry name" value="SBP_bac_1"/>
    <property type="match status" value="1"/>
</dbReference>
<keyword evidence="9" id="KW-1185">Reference proteome</keyword>
<evidence type="ECO:0000256" key="1">
    <source>
        <dbReference type="ARBA" id="ARBA00022475"/>
    </source>
</evidence>
<evidence type="ECO:0000256" key="7">
    <source>
        <dbReference type="SAM" id="SignalP"/>
    </source>
</evidence>